<keyword evidence="2" id="KW-1185">Reference proteome</keyword>
<name>A0A2K8P7C1_STRLA</name>
<organism evidence="1 2">
    <name type="scientific">Streptomyces lavendulae subsp. lavendulae</name>
    <dbReference type="NCBI Taxonomy" id="58340"/>
    <lineage>
        <taxon>Bacteria</taxon>
        <taxon>Bacillati</taxon>
        <taxon>Actinomycetota</taxon>
        <taxon>Actinomycetes</taxon>
        <taxon>Kitasatosporales</taxon>
        <taxon>Streptomycetaceae</taxon>
        <taxon>Streptomyces</taxon>
    </lineage>
</organism>
<gene>
    <name evidence="1" type="ORF">SLAV_02220</name>
</gene>
<sequence length="202" mass="21433">MAAQTPVVRLTDPYEALAALEEAVPGLAELRRAEPARVDWAAAEARLGALLPGDFKLLAEVYPDLHFGDYMSLHTPWPGEEEAWAGAAAEEEEDVADLIDLADLGAVLAAYPAPGGLLTWGSSNQGDTFLWTTEGTGPEAWKVTVASRSGDWWHYNAGAVQFTADLISGALEPWGLPRVRPEVVALGGEAQTGERAPQVDGG</sequence>
<evidence type="ECO:0000313" key="1">
    <source>
        <dbReference type="EMBL" id="ATZ22368.1"/>
    </source>
</evidence>
<accession>A0A2K8P7C1</accession>
<dbReference type="Proteomes" id="UP000231791">
    <property type="component" value="Chromosome"/>
</dbReference>
<protein>
    <submittedName>
        <fullName evidence="1">Uncharacterized protein</fullName>
    </submittedName>
</protein>
<evidence type="ECO:0000313" key="2">
    <source>
        <dbReference type="Proteomes" id="UP000231791"/>
    </source>
</evidence>
<dbReference type="EMBL" id="CP024985">
    <property type="protein sequence ID" value="ATZ22368.1"/>
    <property type="molecule type" value="Genomic_DNA"/>
</dbReference>
<dbReference type="AlphaFoldDB" id="A0A2K8P7C1"/>
<proteinExistence type="predicted"/>
<reference evidence="1 2" key="1">
    <citation type="submission" date="2017-11" db="EMBL/GenBank/DDBJ databases">
        <title>Complete genome sequence of Streptomyces lavendulae subsp. lavendulae CCM 3239 (formerly 'Streptomyces aureofaciens CCM 3239'), the producer of the angucycline-type antibiotic auricin.</title>
        <authorList>
            <person name="Busche T."/>
            <person name="Novakova R."/>
            <person name="Al'Dilaimi A."/>
            <person name="Homerova D."/>
            <person name="Feckova L."/>
            <person name="Rezuchova B."/>
            <person name="Mingyar E."/>
            <person name="Csolleiova D."/>
            <person name="Bekeova C."/>
            <person name="Winkler A."/>
            <person name="Sevcikova B."/>
            <person name="Kalinowski J."/>
            <person name="Kormanec J."/>
            <person name="Ruckert C."/>
        </authorList>
    </citation>
    <scope>NUCLEOTIDE SEQUENCE [LARGE SCALE GENOMIC DNA]</scope>
    <source>
        <strain evidence="1 2">CCM 3239</strain>
    </source>
</reference>
<dbReference type="KEGG" id="slx:SLAV_02220"/>
<dbReference type="RefSeq" id="WP_051840386.1">
    <property type="nucleotide sequence ID" value="NZ_CP073778.1"/>
</dbReference>